<dbReference type="Pfam" id="PF13529">
    <property type="entry name" value="Peptidase_C39_2"/>
    <property type="match status" value="1"/>
</dbReference>
<evidence type="ECO:0000313" key="2">
    <source>
        <dbReference type="EMBL" id="SDL37327.1"/>
    </source>
</evidence>
<dbReference type="STRING" id="137658.SAMN05216186_11970"/>
<organism evidence="2 3">
    <name type="scientific">Pseudomonas indica</name>
    <dbReference type="NCBI Taxonomy" id="137658"/>
    <lineage>
        <taxon>Bacteria</taxon>
        <taxon>Pseudomonadati</taxon>
        <taxon>Pseudomonadota</taxon>
        <taxon>Gammaproteobacteria</taxon>
        <taxon>Pseudomonadales</taxon>
        <taxon>Pseudomonadaceae</taxon>
        <taxon>Pseudomonas</taxon>
    </lineage>
</organism>
<dbReference type="InterPro" id="IPR019734">
    <property type="entry name" value="TPR_rpt"/>
</dbReference>
<evidence type="ECO:0000313" key="3">
    <source>
        <dbReference type="Proteomes" id="UP000198706"/>
    </source>
</evidence>
<accession>A0A1G9JI98</accession>
<dbReference type="SMART" id="SM00028">
    <property type="entry name" value="TPR"/>
    <property type="match status" value="12"/>
</dbReference>
<name>A0A1G9JI98_9PSED</name>
<dbReference type="EMBL" id="FNFD01000019">
    <property type="protein sequence ID" value="SDL37327.1"/>
    <property type="molecule type" value="Genomic_DNA"/>
</dbReference>
<dbReference type="Proteomes" id="UP000198706">
    <property type="component" value="Unassembled WGS sequence"/>
</dbReference>
<proteinExistence type="predicted"/>
<dbReference type="InterPro" id="IPR011990">
    <property type="entry name" value="TPR-like_helical_dom_sf"/>
</dbReference>
<feature type="domain" description="Peptidase C39-like" evidence="1">
    <location>
        <begin position="314"/>
        <end position="419"/>
    </location>
</feature>
<reference evidence="2 3" key="1">
    <citation type="submission" date="2016-10" db="EMBL/GenBank/DDBJ databases">
        <authorList>
            <person name="de Groot N.N."/>
        </authorList>
    </citation>
    <scope>NUCLEOTIDE SEQUENCE [LARGE SCALE GENOMIC DNA]</scope>
    <source>
        <strain evidence="2 3">JCM 21544</strain>
    </source>
</reference>
<dbReference type="PANTHER" id="PTHR12558">
    <property type="entry name" value="CELL DIVISION CYCLE 16,23,27"/>
    <property type="match status" value="1"/>
</dbReference>
<dbReference type="Gene3D" id="1.25.40.10">
    <property type="entry name" value="Tetratricopeptide repeat domain"/>
    <property type="match status" value="7"/>
</dbReference>
<evidence type="ECO:0000259" key="1">
    <source>
        <dbReference type="Pfam" id="PF13529"/>
    </source>
</evidence>
<dbReference type="InterPro" id="IPR039564">
    <property type="entry name" value="Peptidase_C39-like"/>
</dbReference>
<dbReference type="Gene3D" id="3.90.70.10">
    <property type="entry name" value="Cysteine proteinases"/>
    <property type="match status" value="1"/>
</dbReference>
<dbReference type="PANTHER" id="PTHR12558:SF13">
    <property type="entry name" value="CELL DIVISION CYCLE PROTEIN 27 HOMOLOG"/>
    <property type="match status" value="1"/>
</dbReference>
<sequence length="1656" mass="187657">MDIHASLRSLVLDIPDSTLDAIERLVDEGYLLQAHEKATGLGDYRDWRGPRAMALAARLAGNLGAPRLADALIRLGYRRYPQAAETRLRYARFLLSNRGPHRAWAFFHSLDGWLPTQAALRAEWLSLKSYLLALLRDFAEAEALHREALECGVDDPWLWVERSYGLEQEDRYDEALEVCERALGYPLRLRSALQQVTQLQVQRGDVGTALERLRDAAGNLESGSLCAQLADLLIERGELDEAETWLRRAEGCMPLLRKEQAHWLAARRCDIACLRQHWEEAEVEAERAGGGFYRGVLESLRRGERGIRRLLPVGFVRQHHMTCVPATLTALAGYWSRPVEHLEVAEEICYDGTSHFAERAWAERHGWLAREFTVDWDIARALIDRGVPFTLTIQYTGSGHLQAVVGYDEPRGTLLIRDPGLAQHTEFRAVELLQAQRSSGPRGMLLLPPEESERLEGLVLPEADYWDGYYRLMAALEAHERDSALAGLASLQAQAPDHLLTLQAMRAVAAYDGDQVRLLQATEALLEQFPRDANLVLSKAASMSQLRPWAEQLAWLAEHGEQRDSDPGIAVRYAQSLTEDGRASARAAVLLRQVLRQTPTEAQAWNGLAGLRWADGAREEATELFRVAACLQFMREPYSLHYFRAERSLGRTERGLALLQDRQRRLGRLAAGPTLTLCEQLEELERSEEALVLLEQALEVRPLDPDLLLYGVDLLGRHGEVQRADALLARAEPVSRRSAWLRARVLHSQRSAGDAREALGWCREAAELDPFNLSLHRLCIGLLVQCEGGDAAQAYLQALATRFEHHCGIAELLVERAQQRSLAEAEEALRRLLRSHPHHSWALRELSIVLSRQGRGEEAMEMAETACQIDPTNSASWSTRGFVLSQSGRIEAAHEAFRDSLRRSVDNDYAGNQLIDTSTSQEEARQNLAFLHAELIRQVTFGDGWMTYQIQGQNLLDGDVVLEALREALARRPDLWQVWVALGWQLVAMERLDEAAALLDEAVERFPLLPRIALERAELHKRLGHLAECQAVLERSFRINPLWTRSVRLYVECLLEDGRQLERADQLLASVLARTPENHELRAFRAYVLGEQEHYEQAMQQAEYVLRHEPGHRWAWDQFKRYAGLLEQPDRPLALARELVRLRPGEAEAWLLLAGQEADEAAREEALRQALQREPRHEAGNGALLDLLLCSERHEELRAWLQASHWGDRPPVGLALYGPRSLRAQGRGEEAIAELHALLERLPDSYPTWRELADQFELSEDFPGYVKAARQMVRLDPKSAISHGYLGHALMLNQERDAAREAFLQAFRLDSDYVFAGVNAYDLLLEQGDRSAARPILDQLLAGSRAPVLALRALRLSLAVGDAALKREALERLCRDLDAEEHWGEVLTIITEPHKDADLRTVLEHSLRDGCSHVAAARYWLQLEDTRWAPGSLPRAFRRMLPHDRDNRLARAMFDLLATRENSRGLLQETLTQCSAAIREDDQVWAMASYALLGHDLFDTLFHWMGDWQTRPQAPSWGLSNLATGCYLRGRDNEGHAVARAALEREPRDPIARCWLAFDAAWHERHDEMREHLALLEDERLGVFHRCTLGLIRGYAQALEAGDGMAAQWPFRETAALARNINNPAYRRLRNRLAVRLARIGAVPGWLWPLRWLRLR</sequence>
<dbReference type="RefSeq" id="WP_169715821.1">
    <property type="nucleotide sequence ID" value="NZ_FNFD01000019.1"/>
</dbReference>
<dbReference type="SUPFAM" id="SSF48452">
    <property type="entry name" value="TPR-like"/>
    <property type="match status" value="4"/>
</dbReference>
<keyword evidence="3" id="KW-1185">Reference proteome</keyword>
<gene>
    <name evidence="2" type="ORF">SAMN05216186_11970</name>
</gene>
<protein>
    <submittedName>
        <fullName evidence="2">Flp pilus assembly protein TadD, contains TPR repeats</fullName>
    </submittedName>
</protein>